<name>A0A5J6VK96_9VIRU</name>
<proteinExistence type="predicted"/>
<reference evidence="1" key="1">
    <citation type="journal article" date="2019" name="Philos. Trans. R. Soc. Lond., B, Biol. Sci.">
        <title>Targeted metagenomic recovery of four divergent viruses reveals shared and distinctive characteristics of giant viruses of marine eukaryotes.</title>
        <authorList>
            <person name="Needham D.M."/>
            <person name="Poirier C."/>
            <person name="Hehenberger E."/>
            <person name="Jimenez V."/>
            <person name="Swalwell J.E."/>
            <person name="Santoro A.E."/>
            <person name="Worden A.Z."/>
        </authorList>
    </citation>
    <scope>NUCLEOTIDE SEQUENCE</scope>
    <source>
        <strain evidence="1">MPacV-611</strain>
    </source>
</reference>
<dbReference type="EMBL" id="MN448284">
    <property type="protein sequence ID" value="QFG74218.1"/>
    <property type="molecule type" value="Genomic_DNA"/>
</dbReference>
<accession>A0A5J6VK96</accession>
<sequence length="101" mass="11841">MKKSEELKKKIEIIKNIINYVKTEKNITDLDSIETYFWDNHNNLMKTYPFLISQLASSDDHETLDFMIKKLEDIENGVVTKDQADEMVGQNIVDKYVKPNT</sequence>
<protein>
    <submittedName>
        <fullName evidence="1">Uncharacterized protein</fullName>
    </submittedName>
</protein>
<organism evidence="1">
    <name type="scientific">Megaviridae environmental sample</name>
    <dbReference type="NCBI Taxonomy" id="1737588"/>
    <lineage>
        <taxon>Viruses</taxon>
        <taxon>Varidnaviria</taxon>
        <taxon>Bamfordvirae</taxon>
        <taxon>Nucleocytoviricota</taxon>
        <taxon>Megaviricetes</taxon>
        <taxon>Imitervirales</taxon>
        <taxon>Mimiviridae</taxon>
        <taxon>environmental samples</taxon>
    </lineage>
</organism>
<evidence type="ECO:0000313" key="1">
    <source>
        <dbReference type="EMBL" id="QFG74218.1"/>
    </source>
</evidence>